<organism evidence="3 4">
    <name type="scientific">Arcicella aquatica</name>
    <dbReference type="NCBI Taxonomy" id="217141"/>
    <lineage>
        <taxon>Bacteria</taxon>
        <taxon>Pseudomonadati</taxon>
        <taxon>Bacteroidota</taxon>
        <taxon>Cytophagia</taxon>
        <taxon>Cytophagales</taxon>
        <taxon>Flectobacillaceae</taxon>
        <taxon>Arcicella</taxon>
    </lineage>
</organism>
<dbReference type="InterPro" id="IPR036291">
    <property type="entry name" value="NAD(P)-bd_dom_sf"/>
</dbReference>
<protein>
    <submittedName>
        <fullName evidence="3">SDR family oxidoreductase</fullName>
    </submittedName>
</protein>
<reference evidence="3 4" key="1">
    <citation type="submission" date="2023-12" db="EMBL/GenBank/DDBJ databases">
        <title>Novel species of the genus Arcicella isolated from rivers.</title>
        <authorList>
            <person name="Lu H."/>
        </authorList>
    </citation>
    <scope>NUCLEOTIDE SEQUENCE [LARGE SCALE GENOMIC DNA]</scope>
    <source>
        <strain evidence="3 4">LMG 21963</strain>
    </source>
</reference>
<comment type="similarity">
    <text evidence="1">Belongs to the short-chain dehydrogenases/reductases (SDR) family.</text>
</comment>
<dbReference type="SUPFAM" id="SSF51735">
    <property type="entry name" value="NAD(P)-binding Rossmann-fold domains"/>
    <property type="match status" value="1"/>
</dbReference>
<dbReference type="RefSeq" id="WP_323252973.1">
    <property type="nucleotide sequence ID" value="NZ_JAYFUL010000055.1"/>
</dbReference>
<dbReference type="PRINTS" id="PR00081">
    <property type="entry name" value="GDHRDH"/>
</dbReference>
<dbReference type="PANTHER" id="PTHR43639">
    <property type="entry name" value="OXIDOREDUCTASE, SHORT-CHAIN DEHYDROGENASE/REDUCTASE FAMILY (AFU_ORTHOLOGUE AFUA_5G02870)"/>
    <property type="match status" value="1"/>
</dbReference>
<dbReference type="PANTHER" id="PTHR43639:SF1">
    <property type="entry name" value="SHORT-CHAIN DEHYDROGENASE_REDUCTASE FAMILY PROTEIN"/>
    <property type="match status" value="1"/>
</dbReference>
<dbReference type="EMBL" id="JAYFUL010000055">
    <property type="protein sequence ID" value="MEA5260445.1"/>
    <property type="molecule type" value="Genomic_DNA"/>
</dbReference>
<dbReference type="Proteomes" id="UP001304671">
    <property type="component" value="Unassembled WGS sequence"/>
</dbReference>
<evidence type="ECO:0000256" key="2">
    <source>
        <dbReference type="ARBA" id="ARBA00023002"/>
    </source>
</evidence>
<dbReference type="Pfam" id="PF13561">
    <property type="entry name" value="adh_short_C2"/>
    <property type="match status" value="1"/>
</dbReference>
<keyword evidence="4" id="KW-1185">Reference proteome</keyword>
<evidence type="ECO:0000313" key="3">
    <source>
        <dbReference type="EMBL" id="MEA5260445.1"/>
    </source>
</evidence>
<comment type="caution">
    <text evidence="3">The sequence shown here is derived from an EMBL/GenBank/DDBJ whole genome shotgun (WGS) entry which is preliminary data.</text>
</comment>
<dbReference type="PRINTS" id="PR00080">
    <property type="entry name" value="SDRFAMILY"/>
</dbReference>
<keyword evidence="2" id="KW-0560">Oxidoreductase</keyword>
<dbReference type="Gene3D" id="3.40.50.720">
    <property type="entry name" value="NAD(P)-binding Rossmann-like Domain"/>
    <property type="match status" value="1"/>
</dbReference>
<accession>A0ABU5QTK7</accession>
<name>A0ABU5QTK7_9BACT</name>
<proteinExistence type="inferred from homology"/>
<dbReference type="InterPro" id="IPR002347">
    <property type="entry name" value="SDR_fam"/>
</dbReference>
<sequence>MTNNANKIVLLTGGSRGLGKESALQLAKNGFDVIITFQNNKADAENVVNEIKALGRKSSSLQLDLGKVASFDGFVSELKDILEKDFGKTKIDSLVNNAGTGYYASIEDTTEAGFDEMATTHLKAPFFLTQKLLPFINEGGSIVNTSSGLARFSYPNYAAYAIMKAGIDSLTRYQALEFGAKKIRVNSIAPGAIATDFGGGAVRDNQALNDMIAGNTALGRVGLPDDIGGVIVFLCSEESKWINAQRIEITGGVHI</sequence>
<evidence type="ECO:0000256" key="1">
    <source>
        <dbReference type="ARBA" id="ARBA00006484"/>
    </source>
</evidence>
<evidence type="ECO:0000313" key="4">
    <source>
        <dbReference type="Proteomes" id="UP001304671"/>
    </source>
</evidence>
<gene>
    <name evidence="3" type="ORF">VB264_21795</name>
</gene>